<dbReference type="EMBL" id="VOHM01000038">
    <property type="protein sequence ID" value="TWT17786.1"/>
    <property type="molecule type" value="Genomic_DNA"/>
</dbReference>
<dbReference type="Pfam" id="PF00106">
    <property type="entry name" value="adh_short"/>
    <property type="match status" value="1"/>
</dbReference>
<keyword evidence="6" id="KW-1185">Reference proteome</keyword>
<dbReference type="Gene3D" id="3.40.50.720">
    <property type="entry name" value="NAD(P)-binding Rossmann-like Domain"/>
    <property type="match status" value="1"/>
</dbReference>
<dbReference type="InterPro" id="IPR057326">
    <property type="entry name" value="KR_dom"/>
</dbReference>
<reference evidence="5 6" key="1">
    <citation type="submission" date="2019-08" db="EMBL/GenBank/DDBJ databases">
        <authorList>
            <person name="Lei W."/>
        </authorList>
    </citation>
    <scope>NUCLEOTIDE SEQUENCE [LARGE SCALE GENOMIC DNA]</scope>
    <source>
        <strain evidence="5 6">CCUG 58627</strain>
    </source>
</reference>
<comment type="similarity">
    <text evidence="1 3">Belongs to the short-chain dehydrogenases/reductases (SDR) family.</text>
</comment>
<dbReference type="PRINTS" id="PR00080">
    <property type="entry name" value="SDRFAMILY"/>
</dbReference>
<protein>
    <submittedName>
        <fullName evidence="5">SDR family NAD(P)-dependent oxidoreductase</fullName>
    </submittedName>
</protein>
<evidence type="ECO:0000256" key="2">
    <source>
        <dbReference type="ARBA" id="ARBA00023002"/>
    </source>
</evidence>
<dbReference type="OrthoDB" id="9795647at2"/>
<dbReference type="PRINTS" id="PR00081">
    <property type="entry name" value="GDHRDH"/>
</dbReference>
<dbReference type="Proteomes" id="UP000320791">
    <property type="component" value="Unassembled WGS sequence"/>
</dbReference>
<evidence type="ECO:0000256" key="1">
    <source>
        <dbReference type="ARBA" id="ARBA00006484"/>
    </source>
</evidence>
<evidence type="ECO:0000313" key="5">
    <source>
        <dbReference type="EMBL" id="TWT17786.1"/>
    </source>
</evidence>
<dbReference type="PANTHER" id="PTHR43658">
    <property type="entry name" value="SHORT-CHAIN DEHYDROGENASE/REDUCTASE"/>
    <property type="match status" value="1"/>
</dbReference>
<dbReference type="SMART" id="SM00822">
    <property type="entry name" value="PKS_KR"/>
    <property type="match status" value="1"/>
</dbReference>
<dbReference type="InterPro" id="IPR036291">
    <property type="entry name" value="NAD(P)-bd_dom_sf"/>
</dbReference>
<keyword evidence="2" id="KW-0560">Oxidoreductase</keyword>
<evidence type="ECO:0000313" key="6">
    <source>
        <dbReference type="Proteomes" id="UP000320791"/>
    </source>
</evidence>
<proteinExistence type="inferred from homology"/>
<dbReference type="GO" id="GO:0016491">
    <property type="term" value="F:oxidoreductase activity"/>
    <property type="evidence" value="ECO:0007669"/>
    <property type="project" value="UniProtKB-KW"/>
</dbReference>
<sequence length="250" mass="26268">MQLTTDHVVFITGGASGLGAETARQFASTGVKVVAADLHLPEQPIPGVHYVQTDVTDPAQVRAAIAQATELGELRVAITCAGVAPSMRIVGRKGTHDPDVFTKVININLCGTFHTLAAAAEAMSQLEPIDQTGQRGVVIMTASVAAFEGQIGQAAYAASKGGVHALTLTAARDLATQGIRVCAIAPGVVDTPMMAAMPANVREELEQRVPFPQRMAKPAEYGKLAFAIVDNDYLNGETVRLDGALRMQPR</sequence>
<organism evidence="5 6">
    <name type="scientific">Corynebacterium canis</name>
    <dbReference type="NCBI Taxonomy" id="679663"/>
    <lineage>
        <taxon>Bacteria</taxon>
        <taxon>Bacillati</taxon>
        <taxon>Actinomycetota</taxon>
        <taxon>Actinomycetes</taxon>
        <taxon>Mycobacteriales</taxon>
        <taxon>Corynebacteriaceae</taxon>
        <taxon>Corynebacterium</taxon>
    </lineage>
</organism>
<feature type="domain" description="Ketoreductase" evidence="4">
    <location>
        <begin position="7"/>
        <end position="187"/>
    </location>
</feature>
<accession>A0A5C5TVP0</accession>
<dbReference type="InterPro" id="IPR002347">
    <property type="entry name" value="SDR_fam"/>
</dbReference>
<dbReference type="PANTHER" id="PTHR43658:SF8">
    <property type="entry name" value="17-BETA-HYDROXYSTEROID DEHYDROGENASE 14-RELATED"/>
    <property type="match status" value="1"/>
</dbReference>
<dbReference type="InterPro" id="IPR020904">
    <property type="entry name" value="Sc_DH/Rdtase_CS"/>
</dbReference>
<name>A0A5C5TVP0_9CORY</name>
<evidence type="ECO:0000259" key="4">
    <source>
        <dbReference type="SMART" id="SM00822"/>
    </source>
</evidence>
<dbReference type="RefSeq" id="WP_146325620.1">
    <property type="nucleotide sequence ID" value="NZ_BAABLR010000023.1"/>
</dbReference>
<gene>
    <name evidence="5" type="ORF">FRX94_12190</name>
</gene>
<dbReference type="PROSITE" id="PS00061">
    <property type="entry name" value="ADH_SHORT"/>
    <property type="match status" value="1"/>
</dbReference>
<dbReference type="AlphaFoldDB" id="A0A5C5TVP0"/>
<dbReference type="SUPFAM" id="SSF51735">
    <property type="entry name" value="NAD(P)-binding Rossmann-fold domains"/>
    <property type="match status" value="1"/>
</dbReference>
<evidence type="ECO:0000256" key="3">
    <source>
        <dbReference type="RuleBase" id="RU000363"/>
    </source>
</evidence>
<comment type="caution">
    <text evidence="5">The sequence shown here is derived from an EMBL/GenBank/DDBJ whole genome shotgun (WGS) entry which is preliminary data.</text>
</comment>